<accession>A0ABQ4YJV2</accession>
<comment type="caution">
    <text evidence="2">The sequence shown here is derived from an EMBL/GenBank/DDBJ whole genome shotgun (WGS) entry which is preliminary data.</text>
</comment>
<evidence type="ECO:0000313" key="3">
    <source>
        <dbReference type="Proteomes" id="UP001151760"/>
    </source>
</evidence>
<sequence length="194" mass="21771">MGRCKSREVIKAIAGNNRENQPDNSTPSKSKHNEGMSASAMTQAQCENENQGGHCRHNCNRVCGDPNHLANSELCPEKKKQMEGSKWPSPYRLAPSEMKELSKEMSEQMKELLEKDLFAQALSPWELRFKFIVEIELLRIINCAFGEEEFPSPSSLFERESVQFLGHVINREGVHADPAKIKAVNNALSEGSPD</sequence>
<keyword evidence="3" id="KW-1185">Reference proteome</keyword>
<feature type="compositionally biased region" description="Polar residues" evidence="1">
    <location>
        <begin position="39"/>
        <end position="50"/>
    </location>
</feature>
<feature type="region of interest" description="Disordered" evidence="1">
    <location>
        <begin position="12"/>
        <end position="50"/>
    </location>
</feature>
<dbReference type="Proteomes" id="UP001151760">
    <property type="component" value="Unassembled WGS sequence"/>
</dbReference>
<organism evidence="2 3">
    <name type="scientific">Tanacetum coccineum</name>
    <dbReference type="NCBI Taxonomy" id="301880"/>
    <lineage>
        <taxon>Eukaryota</taxon>
        <taxon>Viridiplantae</taxon>
        <taxon>Streptophyta</taxon>
        <taxon>Embryophyta</taxon>
        <taxon>Tracheophyta</taxon>
        <taxon>Spermatophyta</taxon>
        <taxon>Magnoliopsida</taxon>
        <taxon>eudicotyledons</taxon>
        <taxon>Gunneridae</taxon>
        <taxon>Pentapetalae</taxon>
        <taxon>asterids</taxon>
        <taxon>campanulids</taxon>
        <taxon>Asterales</taxon>
        <taxon>Asteraceae</taxon>
        <taxon>Asteroideae</taxon>
        <taxon>Anthemideae</taxon>
        <taxon>Anthemidinae</taxon>
        <taxon>Tanacetum</taxon>
    </lineage>
</organism>
<proteinExistence type="predicted"/>
<gene>
    <name evidence="2" type="ORF">Tco_0727985</name>
</gene>
<reference evidence="2" key="1">
    <citation type="journal article" date="2022" name="Int. J. Mol. Sci.">
        <title>Draft Genome of Tanacetum Coccineum: Genomic Comparison of Closely Related Tanacetum-Family Plants.</title>
        <authorList>
            <person name="Yamashiro T."/>
            <person name="Shiraishi A."/>
            <person name="Nakayama K."/>
            <person name="Satake H."/>
        </authorList>
    </citation>
    <scope>NUCLEOTIDE SEQUENCE</scope>
</reference>
<feature type="compositionally biased region" description="Polar residues" evidence="1">
    <location>
        <begin position="17"/>
        <end position="28"/>
    </location>
</feature>
<evidence type="ECO:0000256" key="1">
    <source>
        <dbReference type="SAM" id="MobiDB-lite"/>
    </source>
</evidence>
<reference evidence="2" key="2">
    <citation type="submission" date="2022-01" db="EMBL/GenBank/DDBJ databases">
        <authorList>
            <person name="Yamashiro T."/>
            <person name="Shiraishi A."/>
            <person name="Satake H."/>
            <person name="Nakayama K."/>
        </authorList>
    </citation>
    <scope>NUCLEOTIDE SEQUENCE</scope>
</reference>
<evidence type="ECO:0000313" key="2">
    <source>
        <dbReference type="EMBL" id="GJS78104.1"/>
    </source>
</evidence>
<name>A0ABQ4YJV2_9ASTR</name>
<dbReference type="EMBL" id="BQNB010010499">
    <property type="protein sequence ID" value="GJS78104.1"/>
    <property type="molecule type" value="Genomic_DNA"/>
</dbReference>
<protein>
    <submittedName>
        <fullName evidence="2">Uncharacterized protein</fullName>
    </submittedName>
</protein>